<protein>
    <submittedName>
        <fullName evidence="1">DUF2461 domain-containing protein</fullName>
    </submittedName>
</protein>
<name>A0ABN3CZH3_9ACTN</name>
<reference evidence="1 2" key="1">
    <citation type="journal article" date="2019" name="Int. J. Syst. Evol. Microbiol.">
        <title>The Global Catalogue of Microorganisms (GCM) 10K type strain sequencing project: providing services to taxonomists for standard genome sequencing and annotation.</title>
        <authorList>
            <consortium name="The Broad Institute Genomics Platform"/>
            <consortium name="The Broad Institute Genome Sequencing Center for Infectious Disease"/>
            <person name="Wu L."/>
            <person name="Ma J."/>
        </authorList>
    </citation>
    <scope>NUCLEOTIDE SEQUENCE [LARGE SCALE GENOMIC DNA]</scope>
    <source>
        <strain evidence="1 2">JCM 16114</strain>
    </source>
</reference>
<gene>
    <name evidence="1" type="ORF">GCM10009850_103450</name>
</gene>
<dbReference type="NCBIfam" id="TIGR02453">
    <property type="entry name" value="TIGR02453 family protein"/>
    <property type="match status" value="1"/>
</dbReference>
<dbReference type="PANTHER" id="PTHR36452">
    <property type="entry name" value="CHROMOSOME 12, WHOLE GENOME SHOTGUN SEQUENCE"/>
    <property type="match status" value="1"/>
</dbReference>
<keyword evidence="2" id="KW-1185">Reference proteome</keyword>
<dbReference type="PIRSF" id="PIRSF028451">
    <property type="entry name" value="UCP028451"/>
    <property type="match status" value="1"/>
</dbReference>
<organism evidence="1 2">
    <name type="scientific">Nonomuraea monospora</name>
    <dbReference type="NCBI Taxonomy" id="568818"/>
    <lineage>
        <taxon>Bacteria</taxon>
        <taxon>Bacillati</taxon>
        <taxon>Actinomycetota</taxon>
        <taxon>Actinomycetes</taxon>
        <taxon>Streptosporangiales</taxon>
        <taxon>Streptosporangiaceae</taxon>
        <taxon>Nonomuraea</taxon>
    </lineage>
</organism>
<dbReference type="EMBL" id="BAAAQX010000045">
    <property type="protein sequence ID" value="GAA2214878.1"/>
    <property type="molecule type" value="Genomic_DNA"/>
</dbReference>
<evidence type="ECO:0000313" key="2">
    <source>
        <dbReference type="Proteomes" id="UP001499843"/>
    </source>
</evidence>
<sequence>MARGTLDGMGFSGFPDEAFLFYEGLEADNSKTYFAQHKHLYEEAVRAPMLALTEELAAEFGPAHLFRPYRDVRFAKDKTPYKTHQGAFVEVMPAIGLYVEISAAGLSTAGGVYSTAADQVARYRAAVDEDVSGKPLESITGALTGEGYELRGDRLKTRPRGFEEDHPRIELLRHRSLYAGMRFEPQEWVHTARVRERVERTWRAYGPLVEWLCAHVRGSELPRR</sequence>
<dbReference type="PANTHER" id="PTHR36452:SF1">
    <property type="entry name" value="DUF2461 DOMAIN-CONTAINING PROTEIN"/>
    <property type="match status" value="1"/>
</dbReference>
<accession>A0ABN3CZH3</accession>
<evidence type="ECO:0000313" key="1">
    <source>
        <dbReference type="EMBL" id="GAA2214878.1"/>
    </source>
</evidence>
<dbReference type="Proteomes" id="UP001499843">
    <property type="component" value="Unassembled WGS sequence"/>
</dbReference>
<proteinExistence type="predicted"/>
<dbReference type="InterPro" id="IPR015996">
    <property type="entry name" value="UCP028451"/>
</dbReference>
<dbReference type="Pfam" id="PF09365">
    <property type="entry name" value="DUF2461"/>
    <property type="match status" value="1"/>
</dbReference>
<comment type="caution">
    <text evidence="1">The sequence shown here is derived from an EMBL/GenBank/DDBJ whole genome shotgun (WGS) entry which is preliminary data.</text>
</comment>
<dbReference type="InterPro" id="IPR012808">
    <property type="entry name" value="CHP02453"/>
</dbReference>